<feature type="transmembrane region" description="Helical" evidence="1">
    <location>
        <begin position="12"/>
        <end position="32"/>
    </location>
</feature>
<accession>A0A3A8FS49</accession>
<name>A0A3A8FS49_9GAMM</name>
<keyword evidence="1" id="KW-0472">Membrane</keyword>
<protein>
    <submittedName>
        <fullName evidence="2">Uncharacterized protein</fullName>
    </submittedName>
</protein>
<organism evidence="2 3">
    <name type="scientific">Acinetobacter cumulans</name>
    <dbReference type="NCBI Taxonomy" id="2136182"/>
    <lineage>
        <taxon>Bacteria</taxon>
        <taxon>Pseudomonadati</taxon>
        <taxon>Pseudomonadota</taxon>
        <taxon>Gammaproteobacteria</taxon>
        <taxon>Moraxellales</taxon>
        <taxon>Moraxellaceae</taxon>
        <taxon>Acinetobacter</taxon>
    </lineage>
</organism>
<evidence type="ECO:0000313" key="3">
    <source>
        <dbReference type="Proteomes" id="UP000281084"/>
    </source>
</evidence>
<gene>
    <name evidence="2" type="ORF">D7V64_13630</name>
</gene>
<sequence>MNNQISRLIIDTCGRIVYLTVIFFWFTFWLYSYNSIDHPLKESWSLSINFFSAIGTISAVLVAIYAFYFQAVQNQPNLEFQITGIESTDDNEFLKVRIHKVYIMVNNLGGKALKFIPKIEHKGDLKENKYSLSPPYGYNIIKNLEFSKNGYIIIITVHGDLNTDIHDLFKELKFEISFNFIDTAQKPHCKKFNIVSKQNKIKQKFLYLI</sequence>
<keyword evidence="1" id="KW-1133">Transmembrane helix</keyword>
<dbReference type="Proteomes" id="UP000281084">
    <property type="component" value="Unassembled WGS sequence"/>
</dbReference>
<evidence type="ECO:0000256" key="1">
    <source>
        <dbReference type="SAM" id="Phobius"/>
    </source>
</evidence>
<comment type="caution">
    <text evidence="2">The sequence shown here is derived from an EMBL/GenBank/DDBJ whole genome shotgun (WGS) entry which is preliminary data.</text>
</comment>
<proteinExistence type="predicted"/>
<feature type="transmembrane region" description="Helical" evidence="1">
    <location>
        <begin position="44"/>
        <end position="68"/>
    </location>
</feature>
<dbReference type="RefSeq" id="WP_120368039.1">
    <property type="nucleotide sequence ID" value="NZ_RAXZ01000023.1"/>
</dbReference>
<keyword evidence="1" id="KW-0812">Transmembrane</keyword>
<dbReference type="EMBL" id="RAXZ01000023">
    <property type="protein sequence ID" value="RKG49592.1"/>
    <property type="molecule type" value="Genomic_DNA"/>
</dbReference>
<dbReference type="AlphaFoldDB" id="A0A3A8FS49"/>
<evidence type="ECO:0000313" key="2">
    <source>
        <dbReference type="EMBL" id="RKG49592.1"/>
    </source>
</evidence>
<reference evidence="2 3" key="1">
    <citation type="submission" date="2018-09" db="EMBL/GenBank/DDBJ databases">
        <title>The draft genome of Acinetobacter spp. strains.</title>
        <authorList>
            <person name="Qin J."/>
            <person name="Feng Y."/>
            <person name="Zong Z."/>
        </authorList>
    </citation>
    <scope>NUCLEOTIDE SEQUENCE [LARGE SCALE GENOMIC DNA]</scope>
    <source>
        <strain evidence="2 3">WCHAc060002</strain>
    </source>
</reference>